<keyword evidence="4" id="KW-0539">Nucleus</keyword>
<feature type="domain" description="Histone-binding protein RBBP4-like N-terminal" evidence="8">
    <location>
        <begin position="46"/>
        <end position="105"/>
    </location>
</feature>
<dbReference type="InterPro" id="IPR022052">
    <property type="entry name" value="Histone-bd_RBBP4-like_N"/>
</dbReference>
<dbReference type="SMART" id="SM00320">
    <property type="entry name" value="WD40"/>
    <property type="match status" value="5"/>
</dbReference>
<feature type="region of interest" description="Disordered" evidence="7">
    <location>
        <begin position="1"/>
        <end position="46"/>
    </location>
</feature>
<evidence type="ECO:0000256" key="4">
    <source>
        <dbReference type="ARBA" id="ARBA00023242"/>
    </source>
</evidence>
<evidence type="ECO:0000256" key="5">
    <source>
        <dbReference type="ARBA" id="ARBA00040876"/>
    </source>
</evidence>
<feature type="repeat" description="WD" evidence="6">
    <location>
        <begin position="213"/>
        <end position="248"/>
    </location>
</feature>
<proteinExistence type="predicted"/>
<evidence type="ECO:0000256" key="3">
    <source>
        <dbReference type="ARBA" id="ARBA00022737"/>
    </source>
</evidence>
<keyword evidence="3" id="KW-0677">Repeat</keyword>
<dbReference type="Gene3D" id="2.130.10.10">
    <property type="entry name" value="YVTN repeat-like/Quinoprotein amine dehydrogenase"/>
    <property type="match status" value="1"/>
</dbReference>
<dbReference type="PROSITE" id="PS50082">
    <property type="entry name" value="WD_REPEATS_2"/>
    <property type="match status" value="3"/>
</dbReference>
<reference evidence="9 10" key="1">
    <citation type="journal article" date="2023" name="Sci. Data">
        <title>Genome assembly of the Korean intertidal mud-creeper Batillaria attramentaria.</title>
        <authorList>
            <person name="Patra A.K."/>
            <person name="Ho P.T."/>
            <person name="Jun S."/>
            <person name="Lee S.J."/>
            <person name="Kim Y."/>
            <person name="Won Y.J."/>
        </authorList>
    </citation>
    <scope>NUCLEOTIDE SEQUENCE [LARGE SCALE GENOMIC DNA]</scope>
    <source>
        <strain evidence="9">Wonlab-2016</strain>
    </source>
</reference>
<evidence type="ECO:0000313" key="9">
    <source>
        <dbReference type="EMBL" id="KAK7490869.1"/>
    </source>
</evidence>
<evidence type="ECO:0000256" key="2">
    <source>
        <dbReference type="ARBA" id="ARBA00022574"/>
    </source>
</evidence>
<keyword evidence="10" id="KW-1185">Reference proteome</keyword>
<keyword evidence="2 6" id="KW-0853">WD repeat</keyword>
<dbReference type="EMBL" id="JACVVK020000122">
    <property type="protein sequence ID" value="KAK7490869.1"/>
    <property type="molecule type" value="Genomic_DNA"/>
</dbReference>
<dbReference type="SUPFAM" id="SSF50978">
    <property type="entry name" value="WD40 repeat-like"/>
    <property type="match status" value="1"/>
</dbReference>
<dbReference type="InterPro" id="IPR020472">
    <property type="entry name" value="WD40_PAC1"/>
</dbReference>
<dbReference type="PANTHER" id="PTHR45903:SF1">
    <property type="entry name" value="GLUTAMATE-RICH WD REPEAT-CONTAINING PROTEIN 1"/>
    <property type="match status" value="1"/>
</dbReference>
<evidence type="ECO:0000256" key="7">
    <source>
        <dbReference type="SAM" id="MobiDB-lite"/>
    </source>
</evidence>
<name>A0ABD0KVG8_9CAEN</name>
<dbReference type="Proteomes" id="UP001519460">
    <property type="component" value="Unassembled WGS sequence"/>
</dbReference>
<evidence type="ECO:0000259" key="8">
    <source>
        <dbReference type="Pfam" id="PF12265"/>
    </source>
</evidence>
<organism evidence="9 10">
    <name type="scientific">Batillaria attramentaria</name>
    <dbReference type="NCBI Taxonomy" id="370345"/>
    <lineage>
        <taxon>Eukaryota</taxon>
        <taxon>Metazoa</taxon>
        <taxon>Spiralia</taxon>
        <taxon>Lophotrochozoa</taxon>
        <taxon>Mollusca</taxon>
        <taxon>Gastropoda</taxon>
        <taxon>Caenogastropoda</taxon>
        <taxon>Sorbeoconcha</taxon>
        <taxon>Cerithioidea</taxon>
        <taxon>Batillariidae</taxon>
        <taxon>Batillaria</taxon>
    </lineage>
</organism>
<dbReference type="AlphaFoldDB" id="A0ABD0KVG8"/>
<sequence>MADDKAEMEMVEEENDDSDDQEMEEEESNAEGEKKVYLPGSTADDDEDLIHNPTAYVMYHRAQAGAPCLSFDIVPDGLGDNREEFPMTCYLAAGTQAQQGQPNYVLHNGCVNRIRVTGLDNKVLAASWSDTGKVYIHDVSKQLEAADDPRAAANYDPNNKTCLQAISKHSTEGFAIDWSPTVKGRLATGDCDRFIHVFDPADSGWMNTGKQAYTAHTGSVEDIQWSPNENSVFASCSVDRTIRIWDVRAKPLNANMITVSDAHQSDVNVIHWNRNEPFIASGGDDSMIKIWDLRLIQSSGKPVASFKHHSKPITSIEWHPTDSSVLAASGADDQITIWDLAVEPEEGADEGLDVPPQLLFIHQGQSDIKEIHWHRQLPGVIVSTAHSDFNVFRSISV</sequence>
<dbReference type="Pfam" id="PF00400">
    <property type="entry name" value="WD40"/>
    <property type="match status" value="3"/>
</dbReference>
<feature type="repeat" description="WD" evidence="6">
    <location>
        <begin position="306"/>
        <end position="340"/>
    </location>
</feature>
<protein>
    <recommendedName>
        <fullName evidence="5">Glutamate-rich WD repeat-containing protein 1</fullName>
    </recommendedName>
</protein>
<accession>A0ABD0KVG8</accession>
<dbReference type="InterPro" id="IPR001680">
    <property type="entry name" value="WD40_rpt"/>
</dbReference>
<dbReference type="Pfam" id="PF12265">
    <property type="entry name" value="CAF1C_H4-bd"/>
    <property type="match status" value="1"/>
</dbReference>
<dbReference type="PANTHER" id="PTHR45903">
    <property type="entry name" value="GLUTAMATE-RICH WD REPEAT-CONTAINING PROTEIN 1"/>
    <property type="match status" value="1"/>
</dbReference>
<comment type="subcellular location">
    <subcellularLocation>
        <location evidence="1">Nucleus</location>
    </subcellularLocation>
</comment>
<evidence type="ECO:0000256" key="6">
    <source>
        <dbReference type="PROSITE-ProRule" id="PRU00221"/>
    </source>
</evidence>
<evidence type="ECO:0000313" key="10">
    <source>
        <dbReference type="Proteomes" id="UP001519460"/>
    </source>
</evidence>
<dbReference type="InterPro" id="IPR019775">
    <property type="entry name" value="WD40_repeat_CS"/>
</dbReference>
<dbReference type="InterPro" id="IPR036322">
    <property type="entry name" value="WD40_repeat_dom_sf"/>
</dbReference>
<comment type="caution">
    <text evidence="9">The sequence shown here is derived from an EMBL/GenBank/DDBJ whole genome shotgun (WGS) entry which is preliminary data.</text>
</comment>
<dbReference type="PROSITE" id="PS50294">
    <property type="entry name" value="WD_REPEATS_REGION"/>
    <property type="match status" value="3"/>
</dbReference>
<feature type="repeat" description="WD" evidence="6">
    <location>
        <begin position="260"/>
        <end position="294"/>
    </location>
</feature>
<dbReference type="GO" id="GO:0005634">
    <property type="term" value="C:nucleus"/>
    <property type="evidence" value="ECO:0007669"/>
    <property type="project" value="UniProtKB-SubCell"/>
</dbReference>
<feature type="compositionally biased region" description="Acidic residues" evidence="7">
    <location>
        <begin position="9"/>
        <end position="30"/>
    </location>
</feature>
<dbReference type="InterPro" id="IPR051972">
    <property type="entry name" value="Glutamate-rich_WD_repeat"/>
</dbReference>
<evidence type="ECO:0000256" key="1">
    <source>
        <dbReference type="ARBA" id="ARBA00004123"/>
    </source>
</evidence>
<dbReference type="PRINTS" id="PR00320">
    <property type="entry name" value="GPROTEINBRPT"/>
</dbReference>
<dbReference type="PROSITE" id="PS00678">
    <property type="entry name" value="WD_REPEATS_1"/>
    <property type="match status" value="2"/>
</dbReference>
<gene>
    <name evidence="9" type="ORF">BaRGS_00017925</name>
</gene>
<dbReference type="InterPro" id="IPR015943">
    <property type="entry name" value="WD40/YVTN_repeat-like_dom_sf"/>
</dbReference>